<dbReference type="Gene3D" id="1.10.600.10">
    <property type="entry name" value="Farnesyl Diphosphate Synthase"/>
    <property type="match status" value="1"/>
</dbReference>
<dbReference type="InterPro" id="IPR017827">
    <property type="entry name" value="HSQ_synthase_HpnC"/>
</dbReference>
<dbReference type="CDD" id="cd00683">
    <property type="entry name" value="Trans_IPPS_HH"/>
    <property type="match status" value="1"/>
</dbReference>
<keyword evidence="2" id="KW-1185">Reference proteome</keyword>
<dbReference type="InterPro" id="IPR044843">
    <property type="entry name" value="Trans_IPPS_bact-type"/>
</dbReference>
<dbReference type="GO" id="GO:0016114">
    <property type="term" value="P:terpenoid biosynthetic process"/>
    <property type="evidence" value="ECO:0007669"/>
    <property type="project" value="UniProtKB-ARBA"/>
</dbReference>
<reference evidence="2" key="1">
    <citation type="submission" date="2019-11" db="EMBL/GenBank/DDBJ databases">
        <title>Isolation and characterization of a novel species in the genus Sulfuriferula.</title>
        <authorList>
            <person name="Mochizuki J."/>
            <person name="Kojima H."/>
            <person name="Fukui M."/>
        </authorList>
    </citation>
    <scope>NUCLEOTIDE SEQUENCE [LARGE SCALE GENOMIC DNA]</scope>
    <source>
        <strain evidence="2">SGTM</strain>
    </source>
</reference>
<accession>A0A809RQE2</accession>
<evidence type="ECO:0000313" key="2">
    <source>
        <dbReference type="Proteomes" id="UP000463939"/>
    </source>
</evidence>
<gene>
    <name evidence="1" type="ORF">SFSGTM_17690</name>
</gene>
<dbReference type="SFLD" id="SFLDG01212">
    <property type="entry name" value="Phytoene_synthase_like"/>
    <property type="match status" value="1"/>
</dbReference>
<dbReference type="SUPFAM" id="SSF48576">
    <property type="entry name" value="Terpenoid synthases"/>
    <property type="match status" value="1"/>
</dbReference>
<dbReference type="Proteomes" id="UP000463939">
    <property type="component" value="Chromosome"/>
</dbReference>
<dbReference type="AlphaFoldDB" id="A0A809RQE2"/>
<sequence>MLSASIGKKSQILSILQNFMAINHYENFPVASILLPRRLRRAVTAIYRFARTADDIADEGDASPAARLAALDGYRTELHLIQQKNTPTTPLFTELAVIITKHQLPLQPFYDLLDAFSQDVVKTRYANFGEVMDYCKKSANPVGRLMLALYQEHDPRSIAYSDAICSALQLINFIQDVAIDYDKNRIYLPQDELAQYHISEAQIKRHDSSGTWSPFMLMQIERTRKLLQAGAPLGKVLKGRIGLELRMIIMGGSTVLEKLHHVRGDIYQQRPVLVPRDWLNMLYRAVRAK</sequence>
<dbReference type="SFLD" id="SFLDG01018">
    <property type="entry name" value="Squalene/Phytoene_Synthase_Lik"/>
    <property type="match status" value="1"/>
</dbReference>
<dbReference type="EMBL" id="AP021881">
    <property type="protein sequence ID" value="BBP01061.1"/>
    <property type="molecule type" value="Genomic_DNA"/>
</dbReference>
<dbReference type="InterPro" id="IPR033904">
    <property type="entry name" value="Trans_IPPS_HH"/>
</dbReference>
<name>A0A809RQE2_9PROT</name>
<dbReference type="Pfam" id="PF00494">
    <property type="entry name" value="SQS_PSY"/>
    <property type="match status" value="1"/>
</dbReference>
<protein>
    <submittedName>
        <fullName evidence="1">Squalene/phytoene synthase</fullName>
    </submittedName>
</protein>
<dbReference type="SFLD" id="SFLDS00005">
    <property type="entry name" value="Isoprenoid_Synthase_Type_I"/>
    <property type="match status" value="1"/>
</dbReference>
<dbReference type="PANTHER" id="PTHR31480">
    <property type="entry name" value="BIFUNCTIONAL LYCOPENE CYCLASE/PHYTOENE SYNTHASE"/>
    <property type="match status" value="1"/>
</dbReference>
<dbReference type="GO" id="GO:0051996">
    <property type="term" value="F:squalene synthase [NAD(P)H] activity"/>
    <property type="evidence" value="ECO:0007669"/>
    <property type="project" value="InterPro"/>
</dbReference>
<dbReference type="KEGG" id="sniv:SFSGTM_17690"/>
<proteinExistence type="predicted"/>
<dbReference type="NCBIfam" id="TIGR03464">
    <property type="entry name" value="HpnC"/>
    <property type="match status" value="1"/>
</dbReference>
<dbReference type="InterPro" id="IPR008949">
    <property type="entry name" value="Isoprenoid_synthase_dom_sf"/>
</dbReference>
<evidence type="ECO:0000313" key="1">
    <source>
        <dbReference type="EMBL" id="BBP01061.1"/>
    </source>
</evidence>
<dbReference type="GO" id="GO:0004311">
    <property type="term" value="F:geranylgeranyl diphosphate synthase activity"/>
    <property type="evidence" value="ECO:0007669"/>
    <property type="project" value="InterPro"/>
</dbReference>
<dbReference type="InterPro" id="IPR002060">
    <property type="entry name" value="Squ/phyt_synthse"/>
</dbReference>
<organism evidence="1 2">
    <name type="scientific">Sulfuriferula nivalis</name>
    <dbReference type="NCBI Taxonomy" id="2675298"/>
    <lineage>
        <taxon>Bacteria</taxon>
        <taxon>Pseudomonadati</taxon>
        <taxon>Pseudomonadota</taxon>
        <taxon>Betaproteobacteria</taxon>
        <taxon>Nitrosomonadales</taxon>
        <taxon>Sulfuricellaceae</taxon>
        <taxon>Sulfuriferula</taxon>
    </lineage>
</organism>